<dbReference type="EMBL" id="DSDM01000043">
    <property type="protein sequence ID" value="HDQ88667.1"/>
    <property type="molecule type" value="Genomic_DNA"/>
</dbReference>
<reference evidence="2" key="1">
    <citation type="journal article" date="2020" name="mSystems">
        <title>Genome- and Community-Level Interaction Insights into Carbon Utilization and Element Cycling Functions of Hydrothermarchaeota in Hydrothermal Sediment.</title>
        <authorList>
            <person name="Zhou Z."/>
            <person name="Liu Y."/>
            <person name="Xu W."/>
            <person name="Pan J."/>
            <person name="Luo Z.H."/>
            <person name="Li M."/>
        </authorList>
    </citation>
    <scope>NUCLEOTIDE SEQUENCE [LARGE SCALE GENOMIC DNA]</scope>
    <source>
        <strain evidence="2">SpSt-1219</strain>
    </source>
</reference>
<evidence type="ECO:0000256" key="1">
    <source>
        <dbReference type="SAM" id="Phobius"/>
    </source>
</evidence>
<keyword evidence="1" id="KW-1133">Transmembrane helix</keyword>
<organism evidence="2">
    <name type="scientific">candidate division WWE3 bacterium</name>
    <dbReference type="NCBI Taxonomy" id="2053526"/>
    <lineage>
        <taxon>Bacteria</taxon>
        <taxon>Katanobacteria</taxon>
    </lineage>
</organism>
<dbReference type="Proteomes" id="UP000886066">
    <property type="component" value="Unassembled WGS sequence"/>
</dbReference>
<keyword evidence="1" id="KW-0472">Membrane</keyword>
<dbReference type="AlphaFoldDB" id="A0A7C1DI62"/>
<comment type="caution">
    <text evidence="2">The sequence shown here is derived from an EMBL/GenBank/DDBJ whole genome shotgun (WGS) entry which is preliminary data.</text>
</comment>
<dbReference type="InterPro" id="IPR029044">
    <property type="entry name" value="Nucleotide-diphossugar_trans"/>
</dbReference>
<dbReference type="Gene3D" id="3.90.550.10">
    <property type="entry name" value="Spore Coat Polysaccharide Biosynthesis Protein SpsA, Chain A"/>
    <property type="match status" value="1"/>
</dbReference>
<gene>
    <name evidence="2" type="ORF">ENN92_00770</name>
</gene>
<accession>A0A7C1DI62</accession>
<sequence length="457" mass="52774">MAVIHSLGMYKGYIKYKSELDTNWMEKCSSLDFQDLPEKETLPPSLKDVRHFVLIPAVNEPFEVLKDPFENYFNQTFPTDQVVLVYTIEEKYAKETIENLRKVFAGRESSFANILIYTHPAGIPGEAIGAGAANRTWGAKHAIEELLFKGENLRNYIFSTFDADHVIHPQFLARLTHLYLTSDKRDNKFFQSAVALFDNNYWEVPVFMRIEATSVALGGLSEWSVKGKLKDTFAAYSSSLQTLIDVDYWDVSLGVDDQIFYWRAFFARKGDFIGVPHHIPYYADAVSGHDLFSSCKSLYKQLLRWGWGVIDFPLSVKGFLKNKEVPFHLKIAWMIRHFEKRVLLIDSVFLITFGFALLTFFNPAVKQATFAYSLPKITSMILTSTVIFFVPITLMRFKIVRPLPEDWPYWKKFLAVTEGPLVIFNMLSFSFLPQIEAQTRMLLGKKMKDLYHTPKMR</sequence>
<dbReference type="SUPFAM" id="SSF53448">
    <property type="entry name" value="Nucleotide-diphospho-sugar transferases"/>
    <property type="match status" value="1"/>
</dbReference>
<proteinExistence type="predicted"/>
<keyword evidence="1" id="KW-0812">Transmembrane</keyword>
<name>A0A7C1DI62_UNCKA</name>
<dbReference type="PANTHER" id="PTHR36851:SF1">
    <property type="entry name" value="GLYCO_TRANS_2-LIKE DOMAIN-CONTAINING PROTEIN"/>
    <property type="match status" value="1"/>
</dbReference>
<feature type="transmembrane region" description="Helical" evidence="1">
    <location>
        <begin position="413"/>
        <end position="432"/>
    </location>
</feature>
<feature type="transmembrane region" description="Helical" evidence="1">
    <location>
        <begin position="341"/>
        <end position="361"/>
    </location>
</feature>
<evidence type="ECO:0000313" key="2">
    <source>
        <dbReference type="EMBL" id="HDQ88667.1"/>
    </source>
</evidence>
<protein>
    <submittedName>
        <fullName evidence="2">Glycosyltransferase family 2 protein</fullName>
    </submittedName>
</protein>
<feature type="transmembrane region" description="Helical" evidence="1">
    <location>
        <begin position="373"/>
        <end position="392"/>
    </location>
</feature>
<dbReference type="PANTHER" id="PTHR36851">
    <property type="entry name" value="UNNAMED PRODUCT"/>
    <property type="match status" value="1"/>
</dbReference>